<evidence type="ECO:0000313" key="1">
    <source>
        <dbReference type="EMBL" id="GAX79380.1"/>
    </source>
</evidence>
<dbReference type="OrthoDB" id="9393833at2759"/>
<dbReference type="SUPFAM" id="SSF52029">
    <property type="entry name" value="GroEL apical domain-like"/>
    <property type="match status" value="1"/>
</dbReference>
<dbReference type="SUPFAM" id="SSF48592">
    <property type="entry name" value="GroEL equatorial domain-like"/>
    <property type="match status" value="1"/>
</dbReference>
<dbReference type="GO" id="GO:0051131">
    <property type="term" value="P:chaperone-mediated protein complex assembly"/>
    <property type="evidence" value="ECO:0007669"/>
    <property type="project" value="InterPro"/>
</dbReference>
<keyword evidence="2" id="KW-1185">Reference proteome</keyword>
<dbReference type="STRING" id="1157962.A0A250X9D4"/>
<dbReference type="GO" id="GO:0005524">
    <property type="term" value="F:ATP binding"/>
    <property type="evidence" value="ECO:0007669"/>
    <property type="project" value="InterPro"/>
</dbReference>
<dbReference type="InterPro" id="IPR002423">
    <property type="entry name" value="Cpn60/GroEL/TCP-1"/>
</dbReference>
<comment type="caution">
    <text evidence="1">The sequence shown here is derived from an EMBL/GenBank/DDBJ whole genome shotgun (WGS) entry which is preliminary data.</text>
</comment>
<dbReference type="PANTHER" id="PTHR14667:SF2">
    <property type="entry name" value="BARDET-BIEDL SYNDROME 10 PROTEIN"/>
    <property type="match status" value="1"/>
</dbReference>
<dbReference type="Gene3D" id="3.30.260.10">
    <property type="entry name" value="TCP-1-like chaperonin intermediate domain"/>
    <property type="match status" value="1"/>
</dbReference>
<accession>A0A250X9D4</accession>
<gene>
    <name evidence="1" type="ORF">CEUSTIGMA_g6822.t1</name>
</gene>
<proteinExistence type="predicted"/>
<reference evidence="1 2" key="1">
    <citation type="submission" date="2017-08" db="EMBL/GenBank/DDBJ databases">
        <title>Acidophilic green algal genome provides insights into adaptation to an acidic environment.</title>
        <authorList>
            <person name="Hirooka S."/>
            <person name="Hirose Y."/>
            <person name="Kanesaki Y."/>
            <person name="Higuchi S."/>
            <person name="Fujiwara T."/>
            <person name="Onuma R."/>
            <person name="Era A."/>
            <person name="Ohbayashi R."/>
            <person name="Uzuka A."/>
            <person name="Nozaki H."/>
            <person name="Yoshikawa H."/>
            <person name="Miyagishima S.Y."/>
        </authorList>
    </citation>
    <scope>NUCLEOTIDE SEQUENCE [LARGE SCALE GENOMIC DNA]</scope>
    <source>
        <strain evidence="1 2">NIES-2499</strain>
    </source>
</reference>
<protein>
    <submittedName>
        <fullName evidence="1">Uncharacterized protein</fullName>
    </submittedName>
</protein>
<organism evidence="1 2">
    <name type="scientific">Chlamydomonas eustigma</name>
    <dbReference type="NCBI Taxonomy" id="1157962"/>
    <lineage>
        <taxon>Eukaryota</taxon>
        <taxon>Viridiplantae</taxon>
        <taxon>Chlorophyta</taxon>
        <taxon>core chlorophytes</taxon>
        <taxon>Chlorophyceae</taxon>
        <taxon>CS clade</taxon>
        <taxon>Chlamydomonadales</taxon>
        <taxon>Chlamydomonadaceae</taxon>
        <taxon>Chlamydomonas</taxon>
    </lineage>
</organism>
<dbReference type="InterPro" id="IPR027413">
    <property type="entry name" value="GROEL-like_equatorial_sf"/>
</dbReference>
<dbReference type="InterPro" id="IPR027410">
    <property type="entry name" value="TCP-1-like_intermed_sf"/>
</dbReference>
<sequence>MHDEQRVLDHCLNDVSALISSSIGPAGFDKLVETDTKTILVTNNGLDILNSLNPLPGLSTLVLNSIKAFTRHNGDASKRLVLMLCRGIQTSLNFMQGSAKISRVSLVHGLAALQDKYLEALLAESLAVMELGCPIPGKFESSKLNVVAEVQMEAEVSQAASWRALQEILTALVITHMTNKVGSGARNHLAGLLIDLVMRSLCSKTASDTAWDVLNVLRVSPPVCWSVGLPVTQSRLLNGLVVHGQLSSPLMVDTLESAQEFYFMLLKPQLDAIGSLPTKHRACSSASVEVKGREEVIAASHSRQRRVCESIEVLRSRGVTLLLSLQPVSPLVSSLCLQAGIAVVPGVEEEDAQALATASGADLCEYTGILHLQGAKLGRVVCASRIRLGAASHALLLKLREKDACTLQIQAPNEGLCRQYTKLVQSSLAVLAGSVSKQSFEGFRSGCQSTEMSENENEAHSCRFESGRDSAISEVRRDGHTVQDVVAEVSTCNSDTDVEWLAMVPGGGAVDAAIAVKLLEGVQLVTKRSRGASIPVIAVTSVHMGEVNLGSPSSSRGGIRCGPDAGSILSETTVQLEEGGDSVHLLHRMIEQSNGKYRPCDVLPALEILLSMARALPSALAASGIAMAAAGSSCSSGGGGGGKLAEHGIRRGAFLMVESLLALHRSVGGSVGTCKAGLLCKEQVSKGTHLRVGSKAGTEADDPGLVSDKSVDKRSDSLLEVHGDPAAYGVIESRELVVSTWCHAIGLLIQVLRIDGMAASSHSGSDTLQLASNVSGANTYAAASVQRGSFCSNSDDEAASATESDD</sequence>
<evidence type="ECO:0000313" key="2">
    <source>
        <dbReference type="Proteomes" id="UP000232323"/>
    </source>
</evidence>
<dbReference type="Gene3D" id="3.50.7.10">
    <property type="entry name" value="GroEL"/>
    <property type="match status" value="1"/>
</dbReference>
<dbReference type="Pfam" id="PF00118">
    <property type="entry name" value="Cpn60_TCP1"/>
    <property type="match status" value="1"/>
</dbReference>
<dbReference type="PANTHER" id="PTHR14667">
    <property type="entry name" value="BARDET-BIEDL SYNDROME 10 PROTEIN"/>
    <property type="match status" value="1"/>
</dbReference>
<dbReference type="InterPro" id="IPR027409">
    <property type="entry name" value="GroEL-like_apical_dom_sf"/>
</dbReference>
<dbReference type="Gene3D" id="1.10.560.10">
    <property type="entry name" value="GroEL-like equatorial domain"/>
    <property type="match status" value="1"/>
</dbReference>
<dbReference type="Proteomes" id="UP000232323">
    <property type="component" value="Unassembled WGS sequence"/>
</dbReference>
<dbReference type="AlphaFoldDB" id="A0A250X9D4"/>
<dbReference type="EMBL" id="BEGY01000042">
    <property type="protein sequence ID" value="GAX79380.1"/>
    <property type="molecule type" value="Genomic_DNA"/>
</dbReference>
<name>A0A250X9D4_9CHLO</name>
<dbReference type="InterPro" id="IPR042619">
    <property type="entry name" value="BBS10"/>
</dbReference>